<keyword evidence="3" id="KW-1185">Reference proteome</keyword>
<proteinExistence type="predicted"/>
<feature type="transmembrane region" description="Helical" evidence="1">
    <location>
        <begin position="7"/>
        <end position="30"/>
    </location>
</feature>
<keyword evidence="1" id="KW-0812">Transmembrane</keyword>
<feature type="transmembrane region" description="Helical" evidence="1">
    <location>
        <begin position="73"/>
        <end position="98"/>
    </location>
</feature>
<dbReference type="AlphaFoldDB" id="A0AAV4PB39"/>
<sequence length="151" mass="16994">MYAIALGTIIAIVFAVTGVACLGVTLYHILTPPKSYICLAFIGFLICGHAVSAFETIALFHRITIKFANMLSIFFLEVCLYFFTTMAVLFVVDILVYWTSSPAFFMFNLLGFVTSLITVLSLALFFRLHGIHSRLYDLPVELIRIVFTPYQ</sequence>
<reference evidence="2 3" key="1">
    <citation type="submission" date="2021-06" db="EMBL/GenBank/DDBJ databases">
        <title>Caerostris extrusa draft genome.</title>
        <authorList>
            <person name="Kono N."/>
            <person name="Arakawa K."/>
        </authorList>
    </citation>
    <scope>NUCLEOTIDE SEQUENCE [LARGE SCALE GENOMIC DNA]</scope>
</reference>
<evidence type="ECO:0000313" key="3">
    <source>
        <dbReference type="Proteomes" id="UP001054945"/>
    </source>
</evidence>
<protein>
    <recommendedName>
        <fullName evidence="4">NADH dehydrogenase subunit 6</fullName>
    </recommendedName>
</protein>
<dbReference type="EMBL" id="BPLR01004393">
    <property type="protein sequence ID" value="GIX94562.1"/>
    <property type="molecule type" value="Genomic_DNA"/>
</dbReference>
<keyword evidence="1" id="KW-1133">Transmembrane helix</keyword>
<evidence type="ECO:0000313" key="2">
    <source>
        <dbReference type="EMBL" id="GIX94562.1"/>
    </source>
</evidence>
<organism evidence="2 3">
    <name type="scientific">Caerostris extrusa</name>
    <name type="common">Bark spider</name>
    <name type="synonym">Caerostris bankana</name>
    <dbReference type="NCBI Taxonomy" id="172846"/>
    <lineage>
        <taxon>Eukaryota</taxon>
        <taxon>Metazoa</taxon>
        <taxon>Ecdysozoa</taxon>
        <taxon>Arthropoda</taxon>
        <taxon>Chelicerata</taxon>
        <taxon>Arachnida</taxon>
        <taxon>Araneae</taxon>
        <taxon>Araneomorphae</taxon>
        <taxon>Entelegynae</taxon>
        <taxon>Araneoidea</taxon>
        <taxon>Araneidae</taxon>
        <taxon>Caerostris</taxon>
    </lineage>
</organism>
<accession>A0AAV4PB39</accession>
<keyword evidence="1" id="KW-0472">Membrane</keyword>
<name>A0AAV4PB39_CAEEX</name>
<feature type="transmembrane region" description="Helical" evidence="1">
    <location>
        <begin position="36"/>
        <end position="61"/>
    </location>
</feature>
<dbReference type="Proteomes" id="UP001054945">
    <property type="component" value="Unassembled WGS sequence"/>
</dbReference>
<feature type="transmembrane region" description="Helical" evidence="1">
    <location>
        <begin position="104"/>
        <end position="126"/>
    </location>
</feature>
<comment type="caution">
    <text evidence="2">The sequence shown here is derived from an EMBL/GenBank/DDBJ whole genome shotgun (WGS) entry which is preliminary data.</text>
</comment>
<evidence type="ECO:0000256" key="1">
    <source>
        <dbReference type="SAM" id="Phobius"/>
    </source>
</evidence>
<gene>
    <name evidence="2" type="ORF">CEXT_338571</name>
</gene>
<evidence type="ECO:0008006" key="4">
    <source>
        <dbReference type="Google" id="ProtNLM"/>
    </source>
</evidence>